<keyword evidence="4" id="KW-0808">Transferase</keyword>
<evidence type="ECO:0000256" key="10">
    <source>
        <dbReference type="SAM" id="Phobius"/>
    </source>
</evidence>
<evidence type="ECO:0000259" key="11">
    <source>
        <dbReference type="Pfam" id="PF07730"/>
    </source>
</evidence>
<name>A0A840WLF2_9ACTN</name>
<keyword evidence="7" id="KW-0067">ATP-binding</keyword>
<keyword evidence="3" id="KW-0597">Phosphoprotein</keyword>
<keyword evidence="10" id="KW-0812">Transmembrane</keyword>
<evidence type="ECO:0000256" key="1">
    <source>
        <dbReference type="ARBA" id="ARBA00000085"/>
    </source>
</evidence>
<dbReference type="InterPro" id="IPR050482">
    <property type="entry name" value="Sensor_HK_TwoCompSys"/>
</dbReference>
<gene>
    <name evidence="12" type="ORF">HNR07_003624</name>
</gene>
<evidence type="ECO:0000256" key="2">
    <source>
        <dbReference type="ARBA" id="ARBA00012438"/>
    </source>
</evidence>
<evidence type="ECO:0000256" key="7">
    <source>
        <dbReference type="ARBA" id="ARBA00022840"/>
    </source>
</evidence>
<dbReference type="PANTHER" id="PTHR24421:SF10">
    <property type="entry name" value="NITRATE_NITRITE SENSOR PROTEIN NARQ"/>
    <property type="match status" value="1"/>
</dbReference>
<evidence type="ECO:0000256" key="5">
    <source>
        <dbReference type="ARBA" id="ARBA00022741"/>
    </source>
</evidence>
<evidence type="ECO:0000256" key="6">
    <source>
        <dbReference type="ARBA" id="ARBA00022777"/>
    </source>
</evidence>
<evidence type="ECO:0000313" key="12">
    <source>
        <dbReference type="EMBL" id="MBB5492487.1"/>
    </source>
</evidence>
<protein>
    <recommendedName>
        <fullName evidence="2">histidine kinase</fullName>
        <ecNumber evidence="2">2.7.13.3</ecNumber>
    </recommendedName>
</protein>
<dbReference type="InterPro" id="IPR011712">
    <property type="entry name" value="Sig_transdc_His_kin_sub3_dim/P"/>
</dbReference>
<dbReference type="Proteomes" id="UP000579647">
    <property type="component" value="Unassembled WGS sequence"/>
</dbReference>
<dbReference type="EC" id="2.7.13.3" evidence="2"/>
<feature type="transmembrane region" description="Helical" evidence="10">
    <location>
        <begin position="16"/>
        <end position="36"/>
    </location>
</feature>
<dbReference type="GO" id="GO:0016020">
    <property type="term" value="C:membrane"/>
    <property type="evidence" value="ECO:0007669"/>
    <property type="project" value="InterPro"/>
</dbReference>
<dbReference type="GO" id="GO:0046983">
    <property type="term" value="F:protein dimerization activity"/>
    <property type="evidence" value="ECO:0007669"/>
    <property type="project" value="InterPro"/>
</dbReference>
<keyword evidence="8" id="KW-0902">Two-component regulatory system</keyword>
<dbReference type="PANTHER" id="PTHR24421">
    <property type="entry name" value="NITRATE/NITRITE SENSOR PROTEIN NARX-RELATED"/>
    <property type="match status" value="1"/>
</dbReference>
<keyword evidence="10" id="KW-1133">Transmembrane helix</keyword>
<evidence type="ECO:0000256" key="8">
    <source>
        <dbReference type="ARBA" id="ARBA00023012"/>
    </source>
</evidence>
<feature type="domain" description="Signal transduction histidine kinase subgroup 3 dimerisation and phosphoacceptor" evidence="11">
    <location>
        <begin position="186"/>
        <end position="251"/>
    </location>
</feature>
<dbReference type="AlphaFoldDB" id="A0A840WLF2"/>
<comment type="catalytic activity">
    <reaction evidence="1">
        <text>ATP + protein L-histidine = ADP + protein N-phospho-L-histidine.</text>
        <dbReference type="EC" id="2.7.13.3"/>
    </reaction>
</comment>
<proteinExistence type="predicted"/>
<feature type="transmembrane region" description="Helical" evidence="10">
    <location>
        <begin position="140"/>
        <end position="157"/>
    </location>
</feature>
<comment type="caution">
    <text evidence="12">The sequence shown here is derived from an EMBL/GenBank/DDBJ whole genome shotgun (WGS) entry which is preliminary data.</text>
</comment>
<feature type="compositionally biased region" description="Low complexity" evidence="9">
    <location>
        <begin position="320"/>
        <end position="329"/>
    </location>
</feature>
<organism evidence="12 13">
    <name type="scientific">Nocardiopsis metallicus</name>
    <dbReference type="NCBI Taxonomy" id="179819"/>
    <lineage>
        <taxon>Bacteria</taxon>
        <taxon>Bacillati</taxon>
        <taxon>Actinomycetota</taxon>
        <taxon>Actinomycetes</taxon>
        <taxon>Streptosporangiales</taxon>
        <taxon>Nocardiopsidaceae</taxon>
        <taxon>Nocardiopsis</taxon>
    </lineage>
</organism>
<keyword evidence="13" id="KW-1185">Reference proteome</keyword>
<keyword evidence="6" id="KW-0418">Kinase</keyword>
<dbReference type="GO" id="GO:0000155">
    <property type="term" value="F:phosphorelay sensor kinase activity"/>
    <property type="evidence" value="ECO:0007669"/>
    <property type="project" value="InterPro"/>
</dbReference>
<sequence length="354" mass="37992">MAALLSRVPRPTRVDLRLALGLLLLSAGSTALIEVFDPLPQDRPAWPGGYALILAACLPVLWRTAFPRVVALVAVAAATVYYPLAFPDGVVMLSALVMLYTLVRRGYRIFGWLLGPGLFVLLNVYGLLAGGGLRADSMAALAWIIVLICVAEILRWRDVYRRADREREEESARTREEELLRRASDERLRLARDVHDTVAHNISLINVQAGTALYLMESQPERAAEALSTIKQTSKDTLTELRAMLGVLRAVEESAPRAPVPGLDGVPDLVEGARGRGGGGAAGHRSAEAVGGGSRRGGLSSRAGGTDQRGSALGRGPGVGANRLRALGAARGGHRRRPRDRGTARSGQRHHRHG</sequence>
<dbReference type="Gene3D" id="1.20.5.1930">
    <property type="match status" value="1"/>
</dbReference>
<feature type="transmembrane region" description="Helical" evidence="10">
    <location>
        <begin position="109"/>
        <end position="128"/>
    </location>
</feature>
<dbReference type="Pfam" id="PF07730">
    <property type="entry name" value="HisKA_3"/>
    <property type="match status" value="1"/>
</dbReference>
<keyword evidence="5" id="KW-0547">Nucleotide-binding</keyword>
<keyword evidence="10" id="KW-0472">Membrane</keyword>
<evidence type="ECO:0000313" key="13">
    <source>
        <dbReference type="Proteomes" id="UP000579647"/>
    </source>
</evidence>
<evidence type="ECO:0000256" key="4">
    <source>
        <dbReference type="ARBA" id="ARBA00022679"/>
    </source>
</evidence>
<feature type="region of interest" description="Disordered" evidence="9">
    <location>
        <begin position="272"/>
        <end position="354"/>
    </location>
</feature>
<feature type="transmembrane region" description="Helical" evidence="10">
    <location>
        <begin position="71"/>
        <end position="102"/>
    </location>
</feature>
<evidence type="ECO:0000256" key="9">
    <source>
        <dbReference type="SAM" id="MobiDB-lite"/>
    </source>
</evidence>
<dbReference type="GO" id="GO:0005524">
    <property type="term" value="F:ATP binding"/>
    <property type="evidence" value="ECO:0007669"/>
    <property type="project" value="UniProtKB-KW"/>
</dbReference>
<feature type="transmembrane region" description="Helical" evidence="10">
    <location>
        <begin position="48"/>
        <end position="65"/>
    </location>
</feature>
<evidence type="ECO:0000256" key="3">
    <source>
        <dbReference type="ARBA" id="ARBA00022553"/>
    </source>
</evidence>
<accession>A0A840WLF2</accession>
<reference evidence="12 13" key="1">
    <citation type="submission" date="2020-08" db="EMBL/GenBank/DDBJ databases">
        <title>Sequencing the genomes of 1000 actinobacteria strains.</title>
        <authorList>
            <person name="Klenk H.-P."/>
        </authorList>
    </citation>
    <scope>NUCLEOTIDE SEQUENCE [LARGE SCALE GENOMIC DNA]</scope>
    <source>
        <strain evidence="12 13">DSM 44598</strain>
    </source>
</reference>
<dbReference type="EMBL" id="JACHDO010000001">
    <property type="protein sequence ID" value="MBB5492487.1"/>
    <property type="molecule type" value="Genomic_DNA"/>
</dbReference>